<dbReference type="OrthoDB" id="10608351at2759"/>
<dbReference type="Proteomes" id="UP000235786">
    <property type="component" value="Unassembled WGS sequence"/>
</dbReference>
<protein>
    <submittedName>
        <fullName evidence="2">Uncharacterized protein</fullName>
    </submittedName>
</protein>
<evidence type="ECO:0000313" key="2">
    <source>
        <dbReference type="EMBL" id="PMD41416.1"/>
    </source>
</evidence>
<reference evidence="2 3" key="1">
    <citation type="submission" date="2016-04" db="EMBL/GenBank/DDBJ databases">
        <title>A degradative enzymes factory behind the ericoid mycorrhizal symbiosis.</title>
        <authorList>
            <consortium name="DOE Joint Genome Institute"/>
            <person name="Martino E."/>
            <person name="Morin E."/>
            <person name="Grelet G."/>
            <person name="Kuo A."/>
            <person name="Kohler A."/>
            <person name="Daghino S."/>
            <person name="Barry K."/>
            <person name="Choi C."/>
            <person name="Cichocki N."/>
            <person name="Clum A."/>
            <person name="Copeland A."/>
            <person name="Hainaut M."/>
            <person name="Haridas S."/>
            <person name="Labutti K."/>
            <person name="Lindquist E."/>
            <person name="Lipzen A."/>
            <person name="Khouja H.-R."/>
            <person name="Murat C."/>
            <person name="Ohm R."/>
            <person name="Olson A."/>
            <person name="Spatafora J."/>
            <person name="Veneault-Fourrey C."/>
            <person name="Henrissat B."/>
            <person name="Grigoriev I."/>
            <person name="Martin F."/>
            <person name="Perotto S."/>
        </authorList>
    </citation>
    <scope>NUCLEOTIDE SEQUENCE [LARGE SCALE GENOMIC DNA]</scope>
    <source>
        <strain evidence="2 3">F</strain>
    </source>
</reference>
<dbReference type="AlphaFoldDB" id="A0A2J6RSB2"/>
<feature type="region of interest" description="Disordered" evidence="1">
    <location>
        <begin position="194"/>
        <end position="217"/>
    </location>
</feature>
<sequence length="250" mass="28553">MIVRGNERGSWARFTRSRQTRDWCVCWLPSAEVSFCLRAPKTLHERYKAHSGVCSFSSSRIAGLKQYREVVWRRRSNEPRLRMGSYSATGAVLQSLHKIVFLIFHNFRCSSFIQIPDQPRSDEHEGVVHMELLSFPSAYGVPKERAFPRLPSSLIRLSIDRFQRGELPQPIKHLPLQASDTATQQQTRGYRVISHASKSSQEPPSRIPSARKAGSPVSSPAHFGFNWHAMMLHHDPEVRLPDPGIPPYFP</sequence>
<evidence type="ECO:0000313" key="3">
    <source>
        <dbReference type="Proteomes" id="UP000235786"/>
    </source>
</evidence>
<dbReference type="EMBL" id="KZ613944">
    <property type="protein sequence ID" value="PMD41416.1"/>
    <property type="molecule type" value="Genomic_DNA"/>
</dbReference>
<organism evidence="2 3">
    <name type="scientific">Hyaloscypha variabilis (strain UAMH 11265 / GT02V1 / F)</name>
    <name type="common">Meliniomyces variabilis</name>
    <dbReference type="NCBI Taxonomy" id="1149755"/>
    <lineage>
        <taxon>Eukaryota</taxon>
        <taxon>Fungi</taxon>
        <taxon>Dikarya</taxon>
        <taxon>Ascomycota</taxon>
        <taxon>Pezizomycotina</taxon>
        <taxon>Leotiomycetes</taxon>
        <taxon>Helotiales</taxon>
        <taxon>Hyaloscyphaceae</taxon>
        <taxon>Hyaloscypha</taxon>
        <taxon>Hyaloscypha variabilis</taxon>
    </lineage>
</organism>
<evidence type="ECO:0000256" key="1">
    <source>
        <dbReference type="SAM" id="MobiDB-lite"/>
    </source>
</evidence>
<gene>
    <name evidence="2" type="ORF">L207DRAFT_324157</name>
</gene>
<name>A0A2J6RSB2_HYAVF</name>
<keyword evidence="3" id="KW-1185">Reference proteome</keyword>
<accession>A0A2J6RSB2</accession>
<proteinExistence type="predicted"/>